<accession>A0ABQ0C9M7</accession>
<evidence type="ECO:0000313" key="5">
    <source>
        <dbReference type="Proteomes" id="UP001628193"/>
    </source>
</evidence>
<evidence type="ECO:0000259" key="3">
    <source>
        <dbReference type="Pfam" id="PF12158"/>
    </source>
</evidence>
<evidence type="ECO:0000256" key="1">
    <source>
        <dbReference type="SAM" id="MobiDB-lite"/>
    </source>
</evidence>
<keyword evidence="5" id="KW-1185">Reference proteome</keyword>
<feature type="region of interest" description="Disordered" evidence="1">
    <location>
        <begin position="26"/>
        <end position="55"/>
    </location>
</feature>
<proteinExistence type="predicted"/>
<feature type="domain" description="DUF3592" evidence="3">
    <location>
        <begin position="90"/>
        <end position="180"/>
    </location>
</feature>
<dbReference type="InterPro" id="IPR021994">
    <property type="entry name" value="DUF3592"/>
</dbReference>
<gene>
    <name evidence="4" type="ORF">SIID45300_01922</name>
</gene>
<protein>
    <recommendedName>
        <fullName evidence="3">DUF3592 domain-containing protein</fullName>
    </recommendedName>
</protein>
<dbReference type="Pfam" id="PF12158">
    <property type="entry name" value="DUF3592"/>
    <property type="match status" value="1"/>
</dbReference>
<evidence type="ECO:0000313" key="4">
    <source>
        <dbReference type="EMBL" id="GAB0057591.1"/>
    </source>
</evidence>
<sequence>MFMTAFRGMGPVDWRSLVRVGDEHAYQDASPPGDSFQKRAPRVLPPHRDDQRSRPHQTARMVFLLVGVLFILAGAEPWWQAYKARSWPVVEGKVVQSRHLAPSDGPRTFWGAWLHRTRVEYVYVFDKRLWRSGRVEFGVGDQTFVAGDFADRIVRRYPVDKPLQVRVDPALPQESVLETTPSAGGSLIFLMVGVICLAVRYFLGIKGESSVDT</sequence>
<comment type="caution">
    <text evidence="4">The sequence shown here is derived from an EMBL/GenBank/DDBJ whole genome shotgun (WGS) entry which is preliminary data.</text>
</comment>
<keyword evidence="2" id="KW-0472">Membrane</keyword>
<keyword evidence="2" id="KW-0812">Transmembrane</keyword>
<name>A0ABQ0C9M7_9PROT</name>
<evidence type="ECO:0000256" key="2">
    <source>
        <dbReference type="SAM" id="Phobius"/>
    </source>
</evidence>
<organism evidence="4 5">
    <name type="scientific">Candidatus Magnetaquiglobus chichijimensis</name>
    <dbReference type="NCBI Taxonomy" id="3141448"/>
    <lineage>
        <taxon>Bacteria</taxon>
        <taxon>Pseudomonadati</taxon>
        <taxon>Pseudomonadota</taxon>
        <taxon>Magnetococcia</taxon>
        <taxon>Magnetococcales</taxon>
        <taxon>Candidatus Magnetaquicoccaceae</taxon>
        <taxon>Candidatus Magnetaquiglobus</taxon>
    </lineage>
</organism>
<keyword evidence="2" id="KW-1133">Transmembrane helix</keyword>
<feature type="transmembrane region" description="Helical" evidence="2">
    <location>
        <begin position="183"/>
        <end position="203"/>
    </location>
</feature>
<reference evidence="4 5" key="1">
    <citation type="submission" date="2024-09" db="EMBL/GenBank/DDBJ databases">
        <title>Draft genome sequence of Candidatus Magnetaquicoccaceae bacterium FCR-1.</title>
        <authorList>
            <person name="Shimoshige H."/>
            <person name="Shimamura S."/>
            <person name="Taoka A."/>
            <person name="Kobayashi H."/>
            <person name="Maekawa T."/>
        </authorList>
    </citation>
    <scope>NUCLEOTIDE SEQUENCE [LARGE SCALE GENOMIC DNA]</scope>
    <source>
        <strain evidence="4 5">FCR-1</strain>
    </source>
</reference>
<dbReference type="Proteomes" id="UP001628193">
    <property type="component" value="Unassembled WGS sequence"/>
</dbReference>
<feature type="transmembrane region" description="Helical" evidence="2">
    <location>
        <begin position="61"/>
        <end position="79"/>
    </location>
</feature>
<dbReference type="EMBL" id="BAAFGK010000004">
    <property type="protein sequence ID" value="GAB0057591.1"/>
    <property type="molecule type" value="Genomic_DNA"/>
</dbReference>